<evidence type="ECO:0000313" key="1">
    <source>
        <dbReference type="EMBL" id="KEH16573.1"/>
    </source>
</evidence>
<sequence>MCSEDRLRAWKQFMEYFMDFNVRRDFDSMIEDIDVMLDVTFEKETYVDQTTFLCVSQDCHSLLLLIMTDPRKSFSGWFLFATNTTIDLDMFVEIRV</sequence>
<dbReference type="EnsemblPlants" id="KEH16573">
    <property type="protein sequence ID" value="KEH16573"/>
    <property type="gene ID" value="MTR_0144s0020"/>
</dbReference>
<accession>A0A072TI25</accession>
<dbReference type="HOGENOM" id="CLU_2362976_0_0_1"/>
<dbReference type="AlphaFoldDB" id="A0A072TI25"/>
<keyword evidence="3" id="KW-1185">Reference proteome</keyword>
<evidence type="ECO:0000313" key="2">
    <source>
        <dbReference type="EnsemblPlants" id="KEH16573"/>
    </source>
</evidence>
<dbReference type="Proteomes" id="UP000002051">
    <property type="component" value="Unassembled WGS sequence"/>
</dbReference>
<reference evidence="1 3" key="2">
    <citation type="journal article" date="2014" name="BMC Genomics">
        <title>An improved genome release (version Mt4.0) for the model legume Medicago truncatula.</title>
        <authorList>
            <person name="Tang H."/>
            <person name="Krishnakumar V."/>
            <person name="Bidwell S."/>
            <person name="Rosen B."/>
            <person name="Chan A."/>
            <person name="Zhou S."/>
            <person name="Gentzbittel L."/>
            <person name="Childs K.L."/>
            <person name="Yandell M."/>
            <person name="Gundlach H."/>
            <person name="Mayer K.F."/>
            <person name="Schwartz D.C."/>
            <person name="Town C.D."/>
        </authorList>
    </citation>
    <scope>GENOME REANNOTATION</scope>
    <source>
        <strain evidence="1">A17</strain>
        <strain evidence="2 3">cv. Jemalong A17</strain>
    </source>
</reference>
<dbReference type="EMBL" id="KL402869">
    <property type="protein sequence ID" value="KEH16573.1"/>
    <property type="molecule type" value="Genomic_DNA"/>
</dbReference>
<proteinExistence type="predicted"/>
<organism evidence="1 3">
    <name type="scientific">Medicago truncatula</name>
    <name type="common">Barrel medic</name>
    <name type="synonym">Medicago tribuloides</name>
    <dbReference type="NCBI Taxonomy" id="3880"/>
    <lineage>
        <taxon>Eukaryota</taxon>
        <taxon>Viridiplantae</taxon>
        <taxon>Streptophyta</taxon>
        <taxon>Embryophyta</taxon>
        <taxon>Tracheophyta</taxon>
        <taxon>Spermatophyta</taxon>
        <taxon>Magnoliopsida</taxon>
        <taxon>eudicotyledons</taxon>
        <taxon>Gunneridae</taxon>
        <taxon>Pentapetalae</taxon>
        <taxon>rosids</taxon>
        <taxon>fabids</taxon>
        <taxon>Fabales</taxon>
        <taxon>Fabaceae</taxon>
        <taxon>Papilionoideae</taxon>
        <taxon>50 kb inversion clade</taxon>
        <taxon>NPAAA clade</taxon>
        <taxon>Hologalegina</taxon>
        <taxon>IRL clade</taxon>
        <taxon>Trifolieae</taxon>
        <taxon>Medicago</taxon>
    </lineage>
</organism>
<dbReference type="PaxDb" id="3880-AES75506"/>
<protein>
    <submittedName>
        <fullName evidence="1 2">Uncharacterized protein</fullName>
    </submittedName>
</protein>
<reference evidence="1 3" key="1">
    <citation type="journal article" date="2011" name="Nature">
        <title>The Medicago genome provides insight into the evolution of rhizobial symbioses.</title>
        <authorList>
            <person name="Young N.D."/>
            <person name="Debelle F."/>
            <person name="Oldroyd G.E."/>
            <person name="Geurts R."/>
            <person name="Cannon S.B."/>
            <person name="Udvardi M.K."/>
            <person name="Benedito V.A."/>
            <person name="Mayer K.F."/>
            <person name="Gouzy J."/>
            <person name="Schoof H."/>
            <person name="Van de Peer Y."/>
            <person name="Proost S."/>
            <person name="Cook D.R."/>
            <person name="Meyers B.C."/>
            <person name="Spannagl M."/>
            <person name="Cheung F."/>
            <person name="De Mita S."/>
            <person name="Krishnakumar V."/>
            <person name="Gundlach H."/>
            <person name="Zhou S."/>
            <person name="Mudge J."/>
            <person name="Bharti A.K."/>
            <person name="Murray J.D."/>
            <person name="Naoumkina M.A."/>
            <person name="Rosen B."/>
            <person name="Silverstein K.A."/>
            <person name="Tang H."/>
            <person name="Rombauts S."/>
            <person name="Zhao P.X."/>
            <person name="Zhou P."/>
            <person name="Barbe V."/>
            <person name="Bardou P."/>
            <person name="Bechner M."/>
            <person name="Bellec A."/>
            <person name="Berger A."/>
            <person name="Berges H."/>
            <person name="Bidwell S."/>
            <person name="Bisseling T."/>
            <person name="Choisne N."/>
            <person name="Couloux A."/>
            <person name="Denny R."/>
            <person name="Deshpande S."/>
            <person name="Dai X."/>
            <person name="Doyle J.J."/>
            <person name="Dudez A.M."/>
            <person name="Farmer A.D."/>
            <person name="Fouteau S."/>
            <person name="Franken C."/>
            <person name="Gibelin C."/>
            <person name="Gish J."/>
            <person name="Goldstein S."/>
            <person name="Gonzalez A.J."/>
            <person name="Green P.J."/>
            <person name="Hallab A."/>
            <person name="Hartog M."/>
            <person name="Hua A."/>
            <person name="Humphray S.J."/>
            <person name="Jeong D.H."/>
            <person name="Jing Y."/>
            <person name="Jocker A."/>
            <person name="Kenton S.M."/>
            <person name="Kim D.J."/>
            <person name="Klee K."/>
            <person name="Lai H."/>
            <person name="Lang C."/>
            <person name="Lin S."/>
            <person name="Macmil S.L."/>
            <person name="Magdelenat G."/>
            <person name="Matthews L."/>
            <person name="McCorrison J."/>
            <person name="Monaghan E.L."/>
            <person name="Mun J.H."/>
            <person name="Najar F.Z."/>
            <person name="Nicholson C."/>
            <person name="Noirot C."/>
            <person name="O'Bleness M."/>
            <person name="Paule C.R."/>
            <person name="Poulain J."/>
            <person name="Prion F."/>
            <person name="Qin B."/>
            <person name="Qu C."/>
            <person name="Retzel E.F."/>
            <person name="Riddle C."/>
            <person name="Sallet E."/>
            <person name="Samain S."/>
            <person name="Samson N."/>
            <person name="Sanders I."/>
            <person name="Saurat O."/>
            <person name="Scarpelli C."/>
            <person name="Schiex T."/>
            <person name="Segurens B."/>
            <person name="Severin A.J."/>
            <person name="Sherrier D.J."/>
            <person name="Shi R."/>
            <person name="Sims S."/>
            <person name="Singer S.R."/>
            <person name="Sinharoy S."/>
            <person name="Sterck L."/>
            <person name="Viollet A."/>
            <person name="Wang B.B."/>
            <person name="Wang K."/>
            <person name="Wang M."/>
            <person name="Wang X."/>
            <person name="Warfsmann J."/>
            <person name="Weissenbach J."/>
            <person name="White D.D."/>
            <person name="White J.D."/>
            <person name="Wiley G.B."/>
            <person name="Wincker P."/>
            <person name="Xing Y."/>
            <person name="Yang L."/>
            <person name="Yao Z."/>
            <person name="Ying F."/>
            <person name="Zhai J."/>
            <person name="Zhou L."/>
            <person name="Zuber A."/>
            <person name="Denarie J."/>
            <person name="Dixon R.A."/>
            <person name="May G.D."/>
            <person name="Schwartz D.C."/>
            <person name="Rogers J."/>
            <person name="Quetier F."/>
            <person name="Town C.D."/>
            <person name="Roe B.A."/>
        </authorList>
    </citation>
    <scope>NUCLEOTIDE SEQUENCE [LARGE SCALE GENOMIC DNA]</scope>
    <source>
        <strain evidence="1">A17</strain>
        <strain evidence="2 3">cv. Jemalong A17</strain>
    </source>
</reference>
<reference evidence="2" key="3">
    <citation type="submission" date="2015-06" db="UniProtKB">
        <authorList>
            <consortium name="EnsemblPlants"/>
        </authorList>
    </citation>
    <scope>IDENTIFICATION</scope>
    <source>
        <strain evidence="2">cv. Jemalong A17</strain>
    </source>
</reference>
<evidence type="ECO:0000313" key="3">
    <source>
        <dbReference type="Proteomes" id="UP000002051"/>
    </source>
</evidence>
<name>A0A072TI25_MEDTR</name>
<gene>
    <name evidence="1" type="ORF">MTR_0144s0020</name>
</gene>